<comment type="subunit">
    <text evidence="5">Monomer.</text>
</comment>
<protein>
    <recommendedName>
        <fullName evidence="6 14">Alpha-amylase</fullName>
        <ecNumber evidence="6 14">3.2.1.1</ecNumber>
    </recommendedName>
</protein>
<dbReference type="SMART" id="SM00642">
    <property type="entry name" value="Aamy"/>
    <property type="match status" value="1"/>
</dbReference>
<feature type="chain" id="PRO_5043461152" description="Alpha-amylase" evidence="15">
    <location>
        <begin position="21"/>
        <end position="728"/>
    </location>
</feature>
<keyword evidence="8 14" id="KW-0378">Hydrolase</keyword>
<dbReference type="EC" id="3.2.1.1" evidence="6 14"/>
<dbReference type="InterPro" id="IPR006047">
    <property type="entry name" value="GH13_cat_dom"/>
</dbReference>
<name>A0AAV2RUE3_MEGNR</name>
<comment type="cofactor">
    <cofactor evidence="3">
        <name>chloride</name>
        <dbReference type="ChEBI" id="CHEBI:17996"/>
    </cofactor>
</comment>
<keyword evidence="9" id="KW-0106">Calcium</keyword>
<feature type="signal peptide" evidence="15">
    <location>
        <begin position="1"/>
        <end position="20"/>
    </location>
</feature>
<dbReference type="Proteomes" id="UP001497623">
    <property type="component" value="Unassembled WGS sequence"/>
</dbReference>
<organism evidence="18 19">
    <name type="scientific">Meganyctiphanes norvegica</name>
    <name type="common">Northern krill</name>
    <name type="synonym">Thysanopoda norvegica</name>
    <dbReference type="NCBI Taxonomy" id="48144"/>
    <lineage>
        <taxon>Eukaryota</taxon>
        <taxon>Metazoa</taxon>
        <taxon>Ecdysozoa</taxon>
        <taxon>Arthropoda</taxon>
        <taxon>Crustacea</taxon>
        <taxon>Multicrustacea</taxon>
        <taxon>Malacostraca</taxon>
        <taxon>Eumalacostraca</taxon>
        <taxon>Eucarida</taxon>
        <taxon>Euphausiacea</taxon>
        <taxon>Euphausiidae</taxon>
        <taxon>Meganyctiphanes</taxon>
    </lineage>
</organism>
<keyword evidence="10" id="KW-0868">Chloride</keyword>
<gene>
    <name evidence="18" type="ORF">MNOR_LOCUS28199</name>
</gene>
<evidence type="ECO:0000256" key="4">
    <source>
        <dbReference type="ARBA" id="ARBA00008061"/>
    </source>
</evidence>
<proteinExistence type="inferred from homology"/>
<feature type="non-terminal residue" evidence="18">
    <location>
        <position position="728"/>
    </location>
</feature>
<dbReference type="CDD" id="cd11317">
    <property type="entry name" value="AmyAc_bac_euk_AmyA"/>
    <property type="match status" value="1"/>
</dbReference>
<dbReference type="AlphaFoldDB" id="A0AAV2RUE3"/>
<dbReference type="GO" id="GO:0005975">
    <property type="term" value="P:carbohydrate metabolic process"/>
    <property type="evidence" value="ECO:0007669"/>
    <property type="project" value="InterPro"/>
</dbReference>
<dbReference type="Pfam" id="PF00128">
    <property type="entry name" value="Alpha-amylase"/>
    <property type="match status" value="1"/>
</dbReference>
<comment type="cofactor">
    <cofactor evidence="2">
        <name>Ca(2+)</name>
        <dbReference type="ChEBI" id="CHEBI:29108"/>
    </cofactor>
</comment>
<sequence length="728" mass="79919">MTSQILYSCLAVITIWQCEAQTIGYENPACDGKQVIVHLFEWKWTDIALECERFLAQAGYCGVQISPPMEHLRDTNPAWNEPIYPWWIRYQPISYKLHSRSGTEEELTDMVHRCNAVGVRIFVDAVVNHMAGITRSGVGWDGTPFDSTDGVLDFPGVPFEAADFTPKDICPSGDGEVNNYGDPNNVRNCYLAGLADLYGATEKVRNAVSGYFSHLVDIGVAGFRVDAAKHMWPEDLLAMMDGTSDLNVSQGFPAGTRPFFSHEVIDRNDGAVIVNDYYGMGRVTEFRYCQKIAQGIQNFGELQGVYDPGWGMADPDKAFVFVDNHDNQRGHGGAGNCLTHKFPHDYRLGIAFTLAQPYGFTRIMSSYEFGDDSDMGPPHYSDYGTADVVINSENQCEGGWLCEHRWESIYKMVRFRNAVASVPDWDNYFCDGNVVAFSRGNLGFFAMVKSGTLNENFQTGMPAGTYEDVVSCQQVTVGADGTAQISITNEDEPVMAICVGCDCSAPPVVTATPGPDHTLPTTTPGPTQPPFTDGIHRTVVFIKKQTNGGQDLFVRGGIDASQRPGCTDDVNTDPCAIDITTNSLGTTDHYTKYNSWREGDNYLDWSGAEAGQGLYGGEEASGTPLAWTSANPSSPGYQDLNQWGDHYWMVDMDMDCSQAKQGWFDVKALETNAGDGHEGDIAQTWSCSGTGGGAAPYTSVNHLGKCGFVNMFEFDSNNCEINTFLKHF</sequence>
<dbReference type="InterPro" id="IPR031319">
    <property type="entry name" value="A-amylase_C"/>
</dbReference>
<dbReference type="SUPFAM" id="SSF51445">
    <property type="entry name" value="(Trans)glycosidases"/>
    <property type="match status" value="1"/>
</dbReference>
<evidence type="ECO:0000256" key="7">
    <source>
        <dbReference type="ARBA" id="ARBA00022723"/>
    </source>
</evidence>
<evidence type="ECO:0000256" key="11">
    <source>
        <dbReference type="ARBA" id="ARBA00023277"/>
    </source>
</evidence>
<dbReference type="PRINTS" id="PR00110">
    <property type="entry name" value="ALPHAAMYLASE"/>
</dbReference>
<dbReference type="GO" id="GO:0004556">
    <property type="term" value="F:alpha-amylase activity"/>
    <property type="evidence" value="ECO:0007669"/>
    <property type="project" value="UniProtKB-UniRule"/>
</dbReference>
<evidence type="ECO:0000256" key="8">
    <source>
        <dbReference type="ARBA" id="ARBA00022801"/>
    </source>
</evidence>
<evidence type="ECO:0000256" key="13">
    <source>
        <dbReference type="RuleBase" id="RU003615"/>
    </source>
</evidence>
<comment type="catalytic activity">
    <reaction evidence="1 14">
        <text>Endohydrolysis of (1-&gt;4)-alpha-D-glucosidic linkages in polysaccharides containing three or more (1-&gt;4)-alpha-linked D-glucose units.</text>
        <dbReference type="EC" id="3.2.1.1"/>
    </reaction>
</comment>
<dbReference type="InterPro" id="IPR017853">
    <property type="entry name" value="GH"/>
</dbReference>
<evidence type="ECO:0000256" key="15">
    <source>
        <dbReference type="SAM" id="SignalP"/>
    </source>
</evidence>
<evidence type="ECO:0000259" key="17">
    <source>
        <dbReference type="SMART" id="SM00642"/>
    </source>
</evidence>
<evidence type="ECO:0000256" key="3">
    <source>
        <dbReference type="ARBA" id="ARBA00001923"/>
    </source>
</evidence>
<keyword evidence="12 14" id="KW-0326">Glycosidase</keyword>
<dbReference type="PANTHER" id="PTHR43447">
    <property type="entry name" value="ALPHA-AMYLASE"/>
    <property type="match status" value="1"/>
</dbReference>
<evidence type="ECO:0000313" key="18">
    <source>
        <dbReference type="EMBL" id="CAL4138325.1"/>
    </source>
</evidence>
<comment type="similarity">
    <text evidence="4 13">Belongs to the glycosyl hydrolase 13 family.</text>
</comment>
<dbReference type="GO" id="GO:0046872">
    <property type="term" value="F:metal ion binding"/>
    <property type="evidence" value="ECO:0007669"/>
    <property type="project" value="UniProtKB-KW"/>
</dbReference>
<dbReference type="InterPro" id="IPR013780">
    <property type="entry name" value="Glyco_hydro_b"/>
</dbReference>
<keyword evidence="11 14" id="KW-0119">Carbohydrate metabolism</keyword>
<evidence type="ECO:0000256" key="14">
    <source>
        <dbReference type="RuleBase" id="RU361134"/>
    </source>
</evidence>
<evidence type="ECO:0000256" key="12">
    <source>
        <dbReference type="ARBA" id="ARBA00023295"/>
    </source>
</evidence>
<evidence type="ECO:0000313" key="19">
    <source>
        <dbReference type="Proteomes" id="UP001497623"/>
    </source>
</evidence>
<evidence type="ECO:0000256" key="9">
    <source>
        <dbReference type="ARBA" id="ARBA00022837"/>
    </source>
</evidence>
<keyword evidence="15" id="KW-0732">Signal</keyword>
<feature type="domain" description="Glycosyl hydrolase family 13 catalytic" evidence="17">
    <location>
        <begin position="34"/>
        <end position="416"/>
    </location>
</feature>
<evidence type="ECO:0000256" key="6">
    <source>
        <dbReference type="ARBA" id="ARBA00012595"/>
    </source>
</evidence>
<keyword evidence="19" id="KW-1185">Reference proteome</keyword>
<feature type="domain" description="Alpha-amylase C-terminal" evidence="16">
    <location>
        <begin position="426"/>
        <end position="502"/>
    </location>
</feature>
<dbReference type="SUPFAM" id="SSF51011">
    <property type="entry name" value="Glycosyl hydrolase domain"/>
    <property type="match status" value="1"/>
</dbReference>
<dbReference type="Gene3D" id="2.60.40.1180">
    <property type="entry name" value="Golgi alpha-mannosidase II"/>
    <property type="match status" value="1"/>
</dbReference>
<evidence type="ECO:0000256" key="2">
    <source>
        <dbReference type="ARBA" id="ARBA00001913"/>
    </source>
</evidence>
<evidence type="ECO:0000256" key="10">
    <source>
        <dbReference type="ARBA" id="ARBA00023214"/>
    </source>
</evidence>
<dbReference type="InterPro" id="IPR006046">
    <property type="entry name" value="Alpha_amylase"/>
</dbReference>
<evidence type="ECO:0000256" key="1">
    <source>
        <dbReference type="ARBA" id="ARBA00000548"/>
    </source>
</evidence>
<dbReference type="Gene3D" id="3.20.20.80">
    <property type="entry name" value="Glycosidases"/>
    <property type="match status" value="1"/>
</dbReference>
<keyword evidence="7" id="KW-0479">Metal-binding</keyword>
<evidence type="ECO:0000256" key="5">
    <source>
        <dbReference type="ARBA" id="ARBA00011245"/>
    </source>
</evidence>
<dbReference type="EMBL" id="CAXKWB010030745">
    <property type="protein sequence ID" value="CAL4138325.1"/>
    <property type="molecule type" value="Genomic_DNA"/>
</dbReference>
<accession>A0AAV2RUE3</accession>
<reference evidence="18 19" key="1">
    <citation type="submission" date="2024-05" db="EMBL/GenBank/DDBJ databases">
        <authorList>
            <person name="Wallberg A."/>
        </authorList>
    </citation>
    <scope>NUCLEOTIDE SEQUENCE [LARGE SCALE GENOMIC DNA]</scope>
</reference>
<dbReference type="SMART" id="SM00632">
    <property type="entry name" value="Aamy_C"/>
    <property type="match status" value="1"/>
</dbReference>
<evidence type="ECO:0000259" key="16">
    <source>
        <dbReference type="SMART" id="SM00632"/>
    </source>
</evidence>
<comment type="caution">
    <text evidence="18">The sequence shown here is derived from an EMBL/GenBank/DDBJ whole genome shotgun (WGS) entry which is preliminary data.</text>
</comment>